<dbReference type="EMBL" id="JANPWB010000013">
    <property type="protein sequence ID" value="KAJ1104769.1"/>
    <property type="molecule type" value="Genomic_DNA"/>
</dbReference>
<keyword evidence="2" id="KW-1185">Reference proteome</keyword>
<sequence>MSASRQTLLLMWSESRRAKARAESGGALQYSCEGLLLRRKERRGQSCFNQSGDVCAKDQQYFESHNPLVLVVPGGTLLYSPQVAPTALEGEVRTELL</sequence>
<dbReference type="AlphaFoldDB" id="A0AAV7MNV2"/>
<organism evidence="1 2">
    <name type="scientific">Pleurodeles waltl</name>
    <name type="common">Iberian ribbed newt</name>
    <dbReference type="NCBI Taxonomy" id="8319"/>
    <lineage>
        <taxon>Eukaryota</taxon>
        <taxon>Metazoa</taxon>
        <taxon>Chordata</taxon>
        <taxon>Craniata</taxon>
        <taxon>Vertebrata</taxon>
        <taxon>Euteleostomi</taxon>
        <taxon>Amphibia</taxon>
        <taxon>Batrachia</taxon>
        <taxon>Caudata</taxon>
        <taxon>Salamandroidea</taxon>
        <taxon>Salamandridae</taxon>
        <taxon>Pleurodelinae</taxon>
        <taxon>Pleurodeles</taxon>
    </lineage>
</organism>
<name>A0AAV7MNV2_PLEWA</name>
<reference evidence="1" key="1">
    <citation type="journal article" date="2022" name="bioRxiv">
        <title>Sequencing and chromosome-scale assembly of the giantPleurodeles waltlgenome.</title>
        <authorList>
            <person name="Brown T."/>
            <person name="Elewa A."/>
            <person name="Iarovenko S."/>
            <person name="Subramanian E."/>
            <person name="Araus A.J."/>
            <person name="Petzold A."/>
            <person name="Susuki M."/>
            <person name="Suzuki K.-i.T."/>
            <person name="Hayashi T."/>
            <person name="Toyoda A."/>
            <person name="Oliveira C."/>
            <person name="Osipova E."/>
            <person name="Leigh N.D."/>
            <person name="Simon A."/>
            <person name="Yun M.H."/>
        </authorList>
    </citation>
    <scope>NUCLEOTIDE SEQUENCE</scope>
    <source>
        <strain evidence="1">20211129_DDA</strain>
        <tissue evidence="1">Liver</tissue>
    </source>
</reference>
<gene>
    <name evidence="1" type="ORF">NDU88_002178</name>
</gene>
<evidence type="ECO:0000313" key="2">
    <source>
        <dbReference type="Proteomes" id="UP001066276"/>
    </source>
</evidence>
<protein>
    <submittedName>
        <fullName evidence="1">Uncharacterized protein</fullName>
    </submittedName>
</protein>
<proteinExistence type="predicted"/>
<comment type="caution">
    <text evidence="1">The sequence shown here is derived from an EMBL/GenBank/DDBJ whole genome shotgun (WGS) entry which is preliminary data.</text>
</comment>
<evidence type="ECO:0000313" key="1">
    <source>
        <dbReference type="EMBL" id="KAJ1104769.1"/>
    </source>
</evidence>
<dbReference type="Proteomes" id="UP001066276">
    <property type="component" value="Chromosome 9"/>
</dbReference>
<accession>A0AAV7MNV2</accession>